<protein>
    <submittedName>
        <fullName evidence="1">MarR family transcriptional regulator</fullName>
    </submittedName>
</protein>
<dbReference type="AlphaFoldDB" id="A0A291QV72"/>
<evidence type="ECO:0000313" key="2">
    <source>
        <dbReference type="Proteomes" id="UP000220133"/>
    </source>
</evidence>
<proteinExistence type="predicted"/>
<sequence length="209" mass="23197">MINNLPEHERALWILKLKGPMPLQPIAGELQVTVEGARFQLLKLAAEGLVVASSVVKGRGRPQQVWSLTDLGQSRFPDTHADLTVRLIEMTREKLGETALQTIIDGHRESAIQKYKSSLASEGSLEEKVKQLARLRFEEGYMAIAEQEGDAFLLIEHHCPICAAAKACQGFCNSELKAFREVLGTGVEIERVAHIIKGDHRCAYRITAK</sequence>
<dbReference type="OrthoDB" id="155998at2"/>
<dbReference type="InterPro" id="IPR036388">
    <property type="entry name" value="WH-like_DNA-bd_sf"/>
</dbReference>
<dbReference type="Gene3D" id="1.10.10.10">
    <property type="entry name" value="Winged helix-like DNA-binding domain superfamily/Winged helix DNA-binding domain"/>
    <property type="match status" value="1"/>
</dbReference>
<dbReference type="RefSeq" id="WP_098194121.1">
    <property type="nucleotide sequence ID" value="NZ_CP023777.1"/>
</dbReference>
<evidence type="ECO:0000313" key="1">
    <source>
        <dbReference type="EMBL" id="ATL47744.1"/>
    </source>
</evidence>
<gene>
    <name evidence="1" type="ORF">COR50_11535</name>
</gene>
<dbReference type="SUPFAM" id="SSF46785">
    <property type="entry name" value="Winged helix' DNA-binding domain"/>
    <property type="match status" value="1"/>
</dbReference>
<accession>A0A291QV72</accession>
<dbReference type="KEGG" id="cbae:COR50_11535"/>
<organism evidence="1 2">
    <name type="scientific">Chitinophaga caeni</name>
    <dbReference type="NCBI Taxonomy" id="2029983"/>
    <lineage>
        <taxon>Bacteria</taxon>
        <taxon>Pseudomonadati</taxon>
        <taxon>Bacteroidota</taxon>
        <taxon>Chitinophagia</taxon>
        <taxon>Chitinophagales</taxon>
        <taxon>Chitinophagaceae</taxon>
        <taxon>Chitinophaga</taxon>
    </lineage>
</organism>
<dbReference type="InterPro" id="IPR036390">
    <property type="entry name" value="WH_DNA-bd_sf"/>
</dbReference>
<keyword evidence="2" id="KW-1185">Reference proteome</keyword>
<reference evidence="1 2" key="1">
    <citation type="submission" date="2017-10" db="EMBL/GenBank/DDBJ databases">
        <title>Paenichitinophaga pekingensis gen. nov., sp. nov., isolated from activated sludge.</title>
        <authorList>
            <person name="Jin D."/>
            <person name="Kong X."/>
            <person name="Deng Y."/>
            <person name="Bai Z."/>
        </authorList>
    </citation>
    <scope>NUCLEOTIDE SEQUENCE [LARGE SCALE GENOMIC DNA]</scope>
    <source>
        <strain evidence="1 2">13</strain>
    </source>
</reference>
<name>A0A291QV72_9BACT</name>
<dbReference type="EMBL" id="CP023777">
    <property type="protein sequence ID" value="ATL47744.1"/>
    <property type="molecule type" value="Genomic_DNA"/>
</dbReference>
<dbReference type="Proteomes" id="UP000220133">
    <property type="component" value="Chromosome"/>
</dbReference>